<sequence length="150" mass="16511">MASLKDYKPLRLMAGDAEDLGVMSAVLQDAVAKLGDFAFLPAERRFALVANRFCWECAADRKHGPFARVRTGVHFDDVKSAQFQRLRTDAKDAVVDLLAIRFEAGEDGAGEIILDFAGGGAVRLEVESVNAYSADISEPWRTRAKPEHKE</sequence>
<dbReference type="RefSeq" id="WP_379881979.1">
    <property type="nucleotide sequence ID" value="NZ_JBHPON010000002.1"/>
</dbReference>
<comment type="caution">
    <text evidence="1">The sequence shown here is derived from an EMBL/GenBank/DDBJ whole genome shotgun (WGS) entry which is preliminary data.</text>
</comment>
<accession>A0ABW1L1H5</accession>
<evidence type="ECO:0000313" key="1">
    <source>
        <dbReference type="EMBL" id="MFC6036777.1"/>
    </source>
</evidence>
<evidence type="ECO:0000313" key="2">
    <source>
        <dbReference type="Proteomes" id="UP001596116"/>
    </source>
</evidence>
<dbReference type="Proteomes" id="UP001596116">
    <property type="component" value="Unassembled WGS sequence"/>
</dbReference>
<keyword evidence="2" id="KW-1185">Reference proteome</keyword>
<dbReference type="Pfam" id="PF11164">
    <property type="entry name" value="DUF2948"/>
    <property type="match status" value="1"/>
</dbReference>
<proteinExistence type="predicted"/>
<gene>
    <name evidence="1" type="ORF">ACFMB1_14560</name>
</gene>
<reference evidence="1 2" key="1">
    <citation type="submission" date="2024-09" db="EMBL/GenBank/DDBJ databases">
        <authorList>
            <person name="Zhang Z.-H."/>
        </authorList>
    </citation>
    <scope>NUCLEOTIDE SEQUENCE [LARGE SCALE GENOMIC DNA]</scope>
    <source>
        <strain evidence="1 2">HHTR114</strain>
    </source>
</reference>
<name>A0ABW1L1H5_9PROT</name>
<protein>
    <submittedName>
        <fullName evidence="1">DUF2948 family protein</fullName>
    </submittedName>
</protein>
<organism evidence="1 2">
    <name type="scientific">Hyphococcus aureus</name>
    <dbReference type="NCBI Taxonomy" id="2666033"/>
    <lineage>
        <taxon>Bacteria</taxon>
        <taxon>Pseudomonadati</taxon>
        <taxon>Pseudomonadota</taxon>
        <taxon>Alphaproteobacteria</taxon>
        <taxon>Parvularculales</taxon>
        <taxon>Parvularculaceae</taxon>
        <taxon>Hyphococcus</taxon>
    </lineage>
</organism>
<dbReference type="EMBL" id="JBHPON010000002">
    <property type="protein sequence ID" value="MFC6036777.1"/>
    <property type="molecule type" value="Genomic_DNA"/>
</dbReference>
<dbReference type="InterPro" id="IPR021335">
    <property type="entry name" value="DUF2948"/>
</dbReference>